<accession>A0ABW9Y8L8</accession>
<keyword evidence="2" id="KW-0964">Secreted</keyword>
<proteinExistence type="predicted"/>
<dbReference type="SUPFAM" id="SSF51294">
    <property type="entry name" value="Hedgehog/intein (Hint) domain"/>
    <property type="match status" value="1"/>
</dbReference>
<name>A0ABW9Y8L8_9RHOB</name>
<evidence type="ECO:0000259" key="4">
    <source>
        <dbReference type="Pfam" id="PF13403"/>
    </source>
</evidence>
<keyword evidence="6" id="KW-1185">Reference proteome</keyword>
<dbReference type="Pfam" id="PF00353">
    <property type="entry name" value="HemolysinCabind"/>
    <property type="match status" value="15"/>
</dbReference>
<feature type="compositionally biased region" description="Low complexity" evidence="3">
    <location>
        <begin position="512"/>
        <end position="524"/>
    </location>
</feature>
<reference evidence="6" key="1">
    <citation type="submission" date="2020-01" db="EMBL/GenBank/DDBJ databases">
        <title>Sphingomonas sp. strain CSW-10.</title>
        <authorList>
            <person name="Chen W.-M."/>
        </authorList>
    </citation>
    <scope>NUCLEOTIDE SEQUENCE [LARGE SCALE GENOMIC DNA]</scope>
    <source>
        <strain evidence="6">CCP-1</strain>
    </source>
</reference>
<evidence type="ECO:0000256" key="2">
    <source>
        <dbReference type="ARBA" id="ARBA00022525"/>
    </source>
</evidence>
<evidence type="ECO:0000313" key="6">
    <source>
        <dbReference type="Proteomes" id="UP001517376"/>
    </source>
</evidence>
<feature type="region of interest" description="Disordered" evidence="3">
    <location>
        <begin position="496"/>
        <end position="532"/>
    </location>
</feature>
<comment type="caution">
    <text evidence="5">The sequence shown here is derived from an EMBL/GenBank/DDBJ whole genome shotgun (WGS) entry which is preliminary data.</text>
</comment>
<dbReference type="InterPro" id="IPR001343">
    <property type="entry name" value="Hemolysn_Ca-bd"/>
</dbReference>
<feature type="domain" description="Hedgehog/Intein (Hint)" evidence="4">
    <location>
        <begin position="1016"/>
        <end position="1154"/>
    </location>
</feature>
<dbReference type="InterPro" id="IPR018511">
    <property type="entry name" value="Hemolysin-typ_Ca-bd_CS"/>
</dbReference>
<dbReference type="Gene3D" id="2.170.16.10">
    <property type="entry name" value="Hedgehog/Intein (Hint) domain"/>
    <property type="match status" value="1"/>
</dbReference>
<dbReference type="InterPro" id="IPR036844">
    <property type="entry name" value="Hint_dom_sf"/>
</dbReference>
<feature type="compositionally biased region" description="Low complexity" evidence="3">
    <location>
        <begin position="841"/>
        <end position="864"/>
    </location>
</feature>
<dbReference type="EMBL" id="JAAATW010000002">
    <property type="protein sequence ID" value="NBE08135.1"/>
    <property type="molecule type" value="Genomic_DNA"/>
</dbReference>
<evidence type="ECO:0000313" key="5">
    <source>
        <dbReference type="EMBL" id="NBE08135.1"/>
    </source>
</evidence>
<dbReference type="PRINTS" id="PR00313">
    <property type="entry name" value="CABNDNGRPT"/>
</dbReference>
<organism evidence="5 6">
    <name type="scientific">Paragemmobacter ruber</name>
    <dbReference type="NCBI Taxonomy" id="1985673"/>
    <lineage>
        <taxon>Bacteria</taxon>
        <taxon>Pseudomonadati</taxon>
        <taxon>Pseudomonadota</taxon>
        <taxon>Alphaproteobacteria</taxon>
        <taxon>Rhodobacterales</taxon>
        <taxon>Paracoccaceae</taxon>
        <taxon>Paragemmobacter</taxon>
    </lineage>
</organism>
<dbReference type="SUPFAM" id="SSF51120">
    <property type="entry name" value="beta-Roll"/>
    <property type="match status" value="6"/>
</dbReference>
<evidence type="ECO:0000256" key="1">
    <source>
        <dbReference type="ARBA" id="ARBA00004613"/>
    </source>
</evidence>
<comment type="subcellular location">
    <subcellularLocation>
        <location evidence="1">Secreted</location>
    </subcellularLocation>
</comment>
<feature type="region of interest" description="Disordered" evidence="3">
    <location>
        <begin position="841"/>
        <end position="873"/>
    </location>
</feature>
<sequence>MPTFVIDGYAVGSVVVTGGGTPATGSTFRLDPNWSASSAALTITVTDDDTGFSGSAATVLDGNQTGVVITATGATVGSGVIRLGNGFAVSDPVAGTVTLYQVMIGSTVVGYVSTAPLQPGVLYTVGSTTATTAGGVPYGSLALLDYEQGDDNSLTGGTGADSLRGGAGNDTLSGGAGNDTILGGTGNDVITGGAGNDSLSGEEGDDVFIVTTGSAADSIFGGTGNDTIRYDGATVGANVVFSGTGSGTQNLVGVAGVAFSGIEGIEGTEFNDTLNGAASAGSVTLSGRGGADTIAGGSVADALFGGTGADTIAGNAGNDLIDGGADSDQLFGGTGDNTIFGGTGNDRLEATTGADQLFGGAGIDSLFGGDGADTLEGGADADSLYGGTGNDVLRGDEGNDLLDGGTGNDTLVGGAGNDSLTGQAGDDTFLIGDAEGTDTIVGGADGTLGDVIDTSLATGGVTITFTADETGTITAAGTNINFSSILRVQGGAGNDSVFGGAGEESVDGGAGDDLLSGGSDTDTLAGGDGNDTLIGGTDSDTLFGGAGDDRFVINAGDGSDSSVGGTGNDILDLSGFTSAVTVGFSGAGAGSVSGSGIGGSFQQMEVLQTGSGNDTITGAGGNEIVYSGAGNDRVFGGAGADSLFGGLGQDSLEGGSGNDLLEGEAGNDTLIGGDGADLAFGGDGNDVIDGGDEADTLFGGVGNDSVYGGAGADRLEGGDGRDLLEGGDENDTLVGGAGADTLIGNTDLDVVDYSASDAAVNVNLRTMTGQGGHAEGDVMSGIDGVIGSAFNDTIIGFDDEGTTSADFYYNMFEGGAGNDVLEGRGGSDALFGGADNDTVLGGDGNDTVDGGDGNDLLSGDAGNDTMSGGSGNDTMSGGIGNDVMDGGSGADVMDGGIGNDSLSGGIGNDTILGGTGNDTLTGGAGRDIFAFAAGSGADVVTDLDLTLVDGQFTDRFDVSGLRDAQGNPVNWADATVTSDGAGGALVRFPGGETIRLVGIDPALISTRSALVALGVPCFGTGTLILTERGEVPVEAIRAGDRVMTLDHGLQAVVWAGGRHLDRAALEAEPLMRPVLIRDGAMGNRGDVLVSPNHAVLAEVDGAEMLVRAKHLAEMGDARFRIAKGRREVGYHHILLERHGIVFAQGMATETMYPGPMAVAALGPAVAAEIAAAFPLLAPVLAGIADAAEIYGPTARPVAKRRALMAGPNPRQRAVA</sequence>
<dbReference type="RefSeq" id="WP_161767121.1">
    <property type="nucleotide sequence ID" value="NZ_JAAATW010000002.1"/>
</dbReference>
<dbReference type="InterPro" id="IPR050557">
    <property type="entry name" value="RTX_toxin/Mannuronan_C5-epim"/>
</dbReference>
<dbReference type="Gene3D" id="2.150.10.10">
    <property type="entry name" value="Serralysin-like metalloprotease, C-terminal"/>
    <property type="match status" value="10"/>
</dbReference>
<dbReference type="PROSITE" id="PS00330">
    <property type="entry name" value="HEMOLYSIN_CALCIUM"/>
    <property type="match status" value="6"/>
</dbReference>
<dbReference type="InterPro" id="IPR011049">
    <property type="entry name" value="Serralysin-like_metalloprot_C"/>
</dbReference>
<evidence type="ECO:0000256" key="3">
    <source>
        <dbReference type="SAM" id="MobiDB-lite"/>
    </source>
</evidence>
<protein>
    <recommendedName>
        <fullName evidence="4">Hedgehog/Intein (Hint) domain-containing protein</fullName>
    </recommendedName>
</protein>
<dbReference type="Pfam" id="PF13403">
    <property type="entry name" value="Hint_2"/>
    <property type="match status" value="1"/>
</dbReference>
<dbReference type="PANTHER" id="PTHR38340">
    <property type="entry name" value="S-LAYER PROTEIN"/>
    <property type="match status" value="1"/>
</dbReference>
<dbReference type="InterPro" id="IPR028992">
    <property type="entry name" value="Hedgehog/Intein_dom"/>
</dbReference>
<gene>
    <name evidence="5" type="ORF">GU920_11355</name>
</gene>
<dbReference type="PANTHER" id="PTHR38340:SF1">
    <property type="entry name" value="S-LAYER PROTEIN"/>
    <property type="match status" value="1"/>
</dbReference>
<dbReference type="Proteomes" id="UP001517376">
    <property type="component" value="Unassembled WGS sequence"/>
</dbReference>